<dbReference type="Proteomes" id="UP000288429">
    <property type="component" value="Unassembled WGS sequence"/>
</dbReference>
<reference evidence="1 2" key="1">
    <citation type="submission" date="2017-06" db="EMBL/GenBank/DDBJ databases">
        <title>Cmopartive genomic analysis of Ambrosia Fusariam Clade fungi.</title>
        <authorList>
            <person name="Stajich J.E."/>
            <person name="Carrillo J."/>
            <person name="Kijimoto T."/>
            <person name="Eskalen A."/>
            <person name="O'Donnell K."/>
            <person name="Kasson M."/>
        </authorList>
    </citation>
    <scope>NUCLEOTIDE SEQUENCE [LARGE SCALE GENOMIC DNA]</scope>
    <source>
        <strain evidence="1 2">NRRL 20438</strain>
    </source>
</reference>
<comment type="caution">
    <text evidence="1">The sequence shown here is derived from an EMBL/GenBank/DDBJ whole genome shotgun (WGS) entry which is preliminary data.</text>
</comment>
<accession>A0A428RH64</accession>
<evidence type="ECO:0000313" key="2">
    <source>
        <dbReference type="Proteomes" id="UP000288429"/>
    </source>
</evidence>
<proteinExistence type="predicted"/>
<evidence type="ECO:0000313" key="1">
    <source>
        <dbReference type="EMBL" id="RSL76848.1"/>
    </source>
</evidence>
<dbReference type="EMBL" id="NIZV01001171">
    <property type="protein sequence ID" value="RSL76848.1"/>
    <property type="molecule type" value="Genomic_DNA"/>
</dbReference>
<sequence>MSSCSYSSLKRSCNRACGSKSSFESNSRLSCGSKSRFLCGSSGRFLSNIRSSFSRSFSSSSQAPLREPPRGGVAHAHALAVPLAALACLQEPKWNNRSRTSRDCLVDAVTGGLRRASLK</sequence>
<dbReference type="AlphaFoldDB" id="A0A428RH64"/>
<keyword evidence="2" id="KW-1185">Reference proteome</keyword>
<protein>
    <submittedName>
        <fullName evidence="1">Uncharacterized protein</fullName>
    </submittedName>
</protein>
<gene>
    <name evidence="1" type="ORF">CDV31_017356</name>
</gene>
<name>A0A428RH64_9HYPO</name>
<organism evidence="1 2">
    <name type="scientific">Fusarium ambrosium</name>
    <dbReference type="NCBI Taxonomy" id="131363"/>
    <lineage>
        <taxon>Eukaryota</taxon>
        <taxon>Fungi</taxon>
        <taxon>Dikarya</taxon>
        <taxon>Ascomycota</taxon>
        <taxon>Pezizomycotina</taxon>
        <taxon>Sordariomycetes</taxon>
        <taxon>Hypocreomycetidae</taxon>
        <taxon>Hypocreales</taxon>
        <taxon>Nectriaceae</taxon>
        <taxon>Fusarium</taxon>
        <taxon>Fusarium solani species complex</taxon>
    </lineage>
</organism>